<keyword evidence="1" id="KW-0472">Membrane</keyword>
<proteinExistence type="predicted"/>
<reference evidence="2" key="1">
    <citation type="submission" date="2016-10" db="EMBL/GenBank/DDBJ databases">
        <authorList>
            <person name="de Groot N.N."/>
        </authorList>
    </citation>
    <scope>NUCLEOTIDE SEQUENCE</scope>
</reference>
<feature type="transmembrane region" description="Helical" evidence="1">
    <location>
        <begin position="80"/>
        <end position="99"/>
    </location>
</feature>
<evidence type="ECO:0000256" key="1">
    <source>
        <dbReference type="SAM" id="Phobius"/>
    </source>
</evidence>
<accession>A0A1W1C0L4</accession>
<dbReference type="EMBL" id="FPHD01000049">
    <property type="protein sequence ID" value="SFV59251.1"/>
    <property type="molecule type" value="Genomic_DNA"/>
</dbReference>
<gene>
    <name evidence="2" type="ORF">MNB_SV-8-275</name>
</gene>
<feature type="transmembrane region" description="Helical" evidence="1">
    <location>
        <begin position="12"/>
        <end position="35"/>
    </location>
</feature>
<organism evidence="2">
    <name type="scientific">hydrothermal vent metagenome</name>
    <dbReference type="NCBI Taxonomy" id="652676"/>
    <lineage>
        <taxon>unclassified sequences</taxon>
        <taxon>metagenomes</taxon>
        <taxon>ecological metagenomes</taxon>
    </lineage>
</organism>
<dbReference type="AlphaFoldDB" id="A0A1W1C0L4"/>
<name>A0A1W1C0L4_9ZZZZ</name>
<keyword evidence="1" id="KW-1133">Transmembrane helix</keyword>
<protein>
    <submittedName>
        <fullName evidence="2">Uncharacterized protein</fullName>
    </submittedName>
</protein>
<evidence type="ECO:0000313" key="2">
    <source>
        <dbReference type="EMBL" id="SFV59251.1"/>
    </source>
</evidence>
<sequence>MLIRSGKIQFLFWTAFFSVFLYIWLVAIGLQTFVLPDEKMMEIPQNTIVLMFILYGFMVLAILAGTIVSVMINNRFYTKFFSAALIVALVTLLLTKGMFG</sequence>
<keyword evidence="1" id="KW-0812">Transmembrane</keyword>
<feature type="transmembrane region" description="Helical" evidence="1">
    <location>
        <begin position="47"/>
        <end position="68"/>
    </location>
</feature>